<dbReference type="InParanoid" id="C5KNA7"/>
<evidence type="ECO:0000313" key="2">
    <source>
        <dbReference type="EMBL" id="EER14036.1"/>
    </source>
</evidence>
<gene>
    <name evidence="2" type="ORF">Pmar_PMAR012250</name>
</gene>
<dbReference type="AlphaFoldDB" id="C5KNA7"/>
<sequence>DVASVVRTQNKGRNAYLLLLHFEKDGVFEEVRSKNPDLQYTDDAVWIGFTKSRRDSYIILDDWFRKKKDIKAVDPRVYRQWLDTREEVEPEPKPKSSKSSIPTTPLSGASMVNHHPSITFDSFKKAEELGKQAAQLDGDTGVRPQAWIFNNAFTGDRTCALIVSIFRLQPVDGGSVIQ</sequence>
<dbReference type="Proteomes" id="UP000007800">
    <property type="component" value="Unassembled WGS sequence"/>
</dbReference>
<evidence type="ECO:0000256" key="1">
    <source>
        <dbReference type="SAM" id="MobiDB-lite"/>
    </source>
</evidence>
<proteinExistence type="predicted"/>
<feature type="non-terminal residue" evidence="2">
    <location>
        <position position="1"/>
    </location>
</feature>
<protein>
    <submittedName>
        <fullName evidence="2">Uncharacterized protein</fullName>
    </submittedName>
</protein>
<accession>C5KNA7</accession>
<feature type="region of interest" description="Disordered" evidence="1">
    <location>
        <begin position="86"/>
        <end position="113"/>
    </location>
</feature>
<organism evidence="3">
    <name type="scientific">Perkinsus marinus (strain ATCC 50983 / TXsc)</name>
    <dbReference type="NCBI Taxonomy" id="423536"/>
    <lineage>
        <taxon>Eukaryota</taxon>
        <taxon>Sar</taxon>
        <taxon>Alveolata</taxon>
        <taxon>Perkinsozoa</taxon>
        <taxon>Perkinsea</taxon>
        <taxon>Perkinsida</taxon>
        <taxon>Perkinsidae</taxon>
        <taxon>Perkinsus</taxon>
    </lineage>
</organism>
<name>C5KNA7_PERM5</name>
<reference evidence="2 3" key="1">
    <citation type="submission" date="2008-07" db="EMBL/GenBank/DDBJ databases">
        <authorList>
            <person name="El-Sayed N."/>
            <person name="Caler E."/>
            <person name="Inman J."/>
            <person name="Amedeo P."/>
            <person name="Hass B."/>
            <person name="Wortman J."/>
        </authorList>
    </citation>
    <scope>NUCLEOTIDE SEQUENCE [LARGE SCALE GENOMIC DNA]</scope>
    <source>
        <strain evidence="3">ATCC 50983 / TXsc</strain>
    </source>
</reference>
<keyword evidence="3" id="KW-1185">Reference proteome</keyword>
<evidence type="ECO:0000313" key="3">
    <source>
        <dbReference type="Proteomes" id="UP000007800"/>
    </source>
</evidence>
<dbReference type="GeneID" id="9059832"/>
<dbReference type="EMBL" id="GG674576">
    <property type="protein sequence ID" value="EER14036.1"/>
    <property type="molecule type" value="Genomic_DNA"/>
</dbReference>
<dbReference type="RefSeq" id="XP_002782241.1">
    <property type="nucleotide sequence ID" value="XM_002782195.1"/>
</dbReference>